<organism evidence="2">
    <name type="scientific">uncultured Solirubrobacterales bacterium</name>
    <dbReference type="NCBI Taxonomy" id="768556"/>
    <lineage>
        <taxon>Bacteria</taxon>
        <taxon>Bacillati</taxon>
        <taxon>Actinomycetota</taxon>
        <taxon>Thermoleophilia</taxon>
        <taxon>Solirubrobacterales</taxon>
        <taxon>environmental samples</taxon>
    </lineage>
</organism>
<dbReference type="Pfam" id="PF13649">
    <property type="entry name" value="Methyltransf_25"/>
    <property type="match status" value="1"/>
</dbReference>
<proteinExistence type="predicted"/>
<dbReference type="GO" id="GO:0008168">
    <property type="term" value="F:methyltransferase activity"/>
    <property type="evidence" value="ECO:0007669"/>
    <property type="project" value="UniProtKB-KW"/>
</dbReference>
<feature type="domain" description="Methyltransferase" evidence="1">
    <location>
        <begin position="46"/>
        <end position="137"/>
    </location>
</feature>
<dbReference type="EMBL" id="CADCVU010000202">
    <property type="protein sequence ID" value="CAA9518003.1"/>
    <property type="molecule type" value="Genomic_DNA"/>
</dbReference>
<protein>
    <submittedName>
        <fullName evidence="2">Methyltransferase type 11</fullName>
    </submittedName>
</protein>
<keyword evidence="2" id="KW-0808">Transferase</keyword>
<accession>A0A6J4TB21</accession>
<evidence type="ECO:0000313" key="2">
    <source>
        <dbReference type="EMBL" id="CAA9518003.1"/>
    </source>
</evidence>
<reference evidence="2" key="1">
    <citation type="submission" date="2020-02" db="EMBL/GenBank/DDBJ databases">
        <authorList>
            <person name="Meier V. D."/>
        </authorList>
    </citation>
    <scope>NUCLEOTIDE SEQUENCE</scope>
    <source>
        <strain evidence="2">AVDCRST_MAG45</strain>
    </source>
</reference>
<dbReference type="GO" id="GO:0032259">
    <property type="term" value="P:methylation"/>
    <property type="evidence" value="ECO:0007669"/>
    <property type="project" value="UniProtKB-KW"/>
</dbReference>
<dbReference type="CDD" id="cd02440">
    <property type="entry name" value="AdoMet_MTases"/>
    <property type="match status" value="1"/>
</dbReference>
<gene>
    <name evidence="2" type="ORF">AVDCRST_MAG45-2317</name>
</gene>
<dbReference type="SUPFAM" id="SSF53335">
    <property type="entry name" value="S-adenosyl-L-methionine-dependent methyltransferases"/>
    <property type="match status" value="1"/>
</dbReference>
<sequence length="269" mass="29187">MTDLEAVKEGTRGMWSRGDYGRLAARIESAAREVVDGCAISAGQVVLDVAAGNGNAAVLAAREGAAVTASDLTPAMVELGRARTEGEGLDVEWTVADAEELPFEDERFDCATSVFGAMFAPRPDVVARELFRVVRPGNTVGMANWTPEGFNGRFFALGNRYAPPPPEDVPRPTDWGCEEIVRERFADLAGSILVEPRFVRWSFADAGEASRFFEETAGPSATLAEMLDDESRGRLREEFAELVDQFNSATDGSVEVDAEYLLVVARRRG</sequence>
<dbReference type="PANTHER" id="PTHR43591:SF24">
    <property type="entry name" value="2-METHOXY-6-POLYPRENYL-1,4-BENZOQUINOL METHYLASE, MITOCHONDRIAL"/>
    <property type="match status" value="1"/>
</dbReference>
<keyword evidence="2" id="KW-0489">Methyltransferase</keyword>
<evidence type="ECO:0000259" key="1">
    <source>
        <dbReference type="Pfam" id="PF13649"/>
    </source>
</evidence>
<dbReference type="Gene3D" id="3.40.50.150">
    <property type="entry name" value="Vaccinia Virus protein VP39"/>
    <property type="match status" value="1"/>
</dbReference>
<dbReference type="InterPro" id="IPR029063">
    <property type="entry name" value="SAM-dependent_MTases_sf"/>
</dbReference>
<dbReference type="PANTHER" id="PTHR43591">
    <property type="entry name" value="METHYLTRANSFERASE"/>
    <property type="match status" value="1"/>
</dbReference>
<dbReference type="AlphaFoldDB" id="A0A6J4TB21"/>
<dbReference type="InterPro" id="IPR041698">
    <property type="entry name" value="Methyltransf_25"/>
</dbReference>
<name>A0A6J4TB21_9ACTN</name>